<dbReference type="CDD" id="cd03301">
    <property type="entry name" value="ABC_MalK_N"/>
    <property type="match status" value="1"/>
</dbReference>
<dbReference type="EMBL" id="MLCO01000245">
    <property type="protein sequence ID" value="ONG48465.1"/>
    <property type="molecule type" value="Genomic_DNA"/>
</dbReference>
<dbReference type="InterPro" id="IPR003593">
    <property type="entry name" value="AAA+_ATPase"/>
</dbReference>
<evidence type="ECO:0000256" key="9">
    <source>
        <dbReference type="ARBA" id="ARBA00023136"/>
    </source>
</evidence>
<name>A0A1V2GZ33_9PROT</name>
<evidence type="ECO:0000256" key="6">
    <source>
        <dbReference type="ARBA" id="ARBA00022741"/>
    </source>
</evidence>
<reference evidence="11 12" key="1">
    <citation type="submission" date="2016-10" db="EMBL/GenBank/DDBJ databases">
        <title>Draft Genome sequence of Roseomonas sp. strain M3.</title>
        <authorList>
            <person name="Subhash Y."/>
            <person name="Lee S."/>
        </authorList>
    </citation>
    <scope>NUCLEOTIDE SEQUENCE [LARGE SCALE GENOMIC DNA]</scope>
    <source>
        <strain evidence="11 12">M3</strain>
    </source>
</reference>
<dbReference type="GO" id="GO:0140359">
    <property type="term" value="F:ABC-type transporter activity"/>
    <property type="evidence" value="ECO:0007669"/>
    <property type="project" value="InterPro"/>
</dbReference>
<keyword evidence="5" id="KW-0762">Sugar transport</keyword>
<dbReference type="PROSITE" id="PS00211">
    <property type="entry name" value="ABC_TRANSPORTER_1"/>
    <property type="match status" value="1"/>
</dbReference>
<dbReference type="Pfam" id="PF00005">
    <property type="entry name" value="ABC_tran"/>
    <property type="match status" value="1"/>
</dbReference>
<dbReference type="FunFam" id="3.40.50.300:FF:000042">
    <property type="entry name" value="Maltose/maltodextrin ABC transporter, ATP-binding protein"/>
    <property type="match status" value="1"/>
</dbReference>
<dbReference type="SMART" id="SM00382">
    <property type="entry name" value="AAA"/>
    <property type="match status" value="1"/>
</dbReference>
<accession>A0A1V2GZ33</accession>
<evidence type="ECO:0000313" key="11">
    <source>
        <dbReference type="EMBL" id="ONG48465.1"/>
    </source>
</evidence>
<dbReference type="InterPro" id="IPR012340">
    <property type="entry name" value="NA-bd_OB-fold"/>
</dbReference>
<keyword evidence="7 11" id="KW-0067">ATP-binding</keyword>
<dbReference type="SUPFAM" id="SSF52540">
    <property type="entry name" value="P-loop containing nucleoside triphosphate hydrolases"/>
    <property type="match status" value="1"/>
</dbReference>
<dbReference type="InterPro" id="IPR017871">
    <property type="entry name" value="ABC_transporter-like_CS"/>
</dbReference>
<protein>
    <submittedName>
        <fullName evidence="11">sn-glycerol-3-phosphate ABC transporter ATP-binding protein UgpC</fullName>
    </submittedName>
</protein>
<evidence type="ECO:0000256" key="1">
    <source>
        <dbReference type="ARBA" id="ARBA00005417"/>
    </source>
</evidence>
<dbReference type="GO" id="GO:0016887">
    <property type="term" value="F:ATP hydrolysis activity"/>
    <property type="evidence" value="ECO:0007669"/>
    <property type="project" value="InterPro"/>
</dbReference>
<evidence type="ECO:0000256" key="5">
    <source>
        <dbReference type="ARBA" id="ARBA00022597"/>
    </source>
</evidence>
<dbReference type="OrthoDB" id="394852at2"/>
<dbReference type="GO" id="GO:0005524">
    <property type="term" value="F:ATP binding"/>
    <property type="evidence" value="ECO:0007669"/>
    <property type="project" value="UniProtKB-KW"/>
</dbReference>
<dbReference type="InterPro" id="IPR003439">
    <property type="entry name" value="ABC_transporter-like_ATP-bd"/>
</dbReference>
<comment type="caution">
    <text evidence="11">The sequence shown here is derived from an EMBL/GenBank/DDBJ whole genome shotgun (WGS) entry which is preliminary data.</text>
</comment>
<dbReference type="PANTHER" id="PTHR43875:SF12">
    <property type="entry name" value="SN-GLYCEROL-3-PHOSPHATE IMPORT ATP-BINDING PROTEIN UGPC"/>
    <property type="match status" value="1"/>
</dbReference>
<dbReference type="GO" id="GO:0001407">
    <property type="term" value="P:glycerophosphodiester transmembrane transport"/>
    <property type="evidence" value="ECO:0007669"/>
    <property type="project" value="TreeGrafter"/>
</dbReference>
<evidence type="ECO:0000259" key="10">
    <source>
        <dbReference type="PROSITE" id="PS50893"/>
    </source>
</evidence>
<dbReference type="Gene3D" id="2.40.50.140">
    <property type="entry name" value="Nucleic acid-binding proteins"/>
    <property type="match status" value="1"/>
</dbReference>
<keyword evidence="8" id="KW-1278">Translocase</keyword>
<dbReference type="InterPro" id="IPR027417">
    <property type="entry name" value="P-loop_NTPase"/>
</dbReference>
<dbReference type="NCBIfam" id="NF008653">
    <property type="entry name" value="PRK11650.1"/>
    <property type="match status" value="1"/>
</dbReference>
<dbReference type="Pfam" id="PF08402">
    <property type="entry name" value="TOBE_2"/>
    <property type="match status" value="1"/>
</dbReference>
<dbReference type="Gene3D" id="3.40.50.300">
    <property type="entry name" value="P-loop containing nucleotide triphosphate hydrolases"/>
    <property type="match status" value="1"/>
</dbReference>
<feature type="domain" description="ABC transporter" evidence="10">
    <location>
        <begin position="4"/>
        <end position="234"/>
    </location>
</feature>
<sequence>MHAIEFSAARKVYGSSTAIHDVDLALPEGAFIVILGPSGCGKSTLLRMIAGLETISGGELRIHGARMNEREPKDRGCAMVFQNYALYPHMTVAENIAYPLKVAGMAKAERQARLAEVANALELSALLERRPGQLSGGQRQRVAMGRAMVRRPKVFLYDEPLSNLDAKLRVQMRLELRRLHEQLGATSVLVTHDQQEAMTLADHLVVMNAGRVEQTGTPRAVYERPASLFVAGFLGAPAMNLIPAELMPGGEVVKLAGGPLLRLAGRIVHGNAAVTLGIRPEHVTGGPIDAEVIMVEDLGSSALVHAKLPGGTAIACHVAAEAAPARGSRIGLEMPANRLHLFDTVSGERLELESLRHSETSSGLDFAPSAAR</sequence>
<keyword evidence="9" id="KW-0472">Membrane</keyword>
<dbReference type="SUPFAM" id="SSF50331">
    <property type="entry name" value="MOP-like"/>
    <property type="match status" value="1"/>
</dbReference>
<organism evidence="11 12">
    <name type="scientific">Teichococcus deserti</name>
    <dbReference type="NCBI Taxonomy" id="1817963"/>
    <lineage>
        <taxon>Bacteria</taxon>
        <taxon>Pseudomonadati</taxon>
        <taxon>Pseudomonadota</taxon>
        <taxon>Alphaproteobacteria</taxon>
        <taxon>Acetobacterales</taxon>
        <taxon>Roseomonadaceae</taxon>
        <taxon>Roseomonas</taxon>
    </lineage>
</organism>
<dbReference type="Proteomes" id="UP000188879">
    <property type="component" value="Unassembled WGS sequence"/>
</dbReference>
<evidence type="ECO:0000256" key="4">
    <source>
        <dbReference type="ARBA" id="ARBA00022519"/>
    </source>
</evidence>
<keyword evidence="3" id="KW-1003">Cell membrane</keyword>
<comment type="similarity">
    <text evidence="1">Belongs to the ABC transporter superfamily.</text>
</comment>
<proteinExistence type="inferred from homology"/>
<dbReference type="PROSITE" id="PS50893">
    <property type="entry name" value="ABC_TRANSPORTER_2"/>
    <property type="match status" value="1"/>
</dbReference>
<evidence type="ECO:0000256" key="8">
    <source>
        <dbReference type="ARBA" id="ARBA00022967"/>
    </source>
</evidence>
<keyword evidence="12" id="KW-1185">Reference proteome</keyword>
<dbReference type="AlphaFoldDB" id="A0A1V2GZ33"/>
<evidence type="ECO:0000313" key="12">
    <source>
        <dbReference type="Proteomes" id="UP000188879"/>
    </source>
</evidence>
<dbReference type="PANTHER" id="PTHR43875">
    <property type="entry name" value="MALTODEXTRIN IMPORT ATP-BINDING PROTEIN MSMX"/>
    <property type="match status" value="1"/>
</dbReference>
<keyword evidence="6" id="KW-0547">Nucleotide-binding</keyword>
<dbReference type="Gene3D" id="2.40.50.100">
    <property type="match status" value="1"/>
</dbReference>
<dbReference type="GO" id="GO:0008643">
    <property type="term" value="P:carbohydrate transport"/>
    <property type="evidence" value="ECO:0007669"/>
    <property type="project" value="InterPro"/>
</dbReference>
<gene>
    <name evidence="11" type="ORF">BKE38_21900</name>
</gene>
<evidence type="ECO:0000256" key="2">
    <source>
        <dbReference type="ARBA" id="ARBA00022448"/>
    </source>
</evidence>
<dbReference type="GO" id="GO:0055052">
    <property type="term" value="C:ATP-binding cassette (ABC) transporter complex, substrate-binding subunit-containing"/>
    <property type="evidence" value="ECO:0007669"/>
    <property type="project" value="TreeGrafter"/>
</dbReference>
<dbReference type="InterPro" id="IPR047641">
    <property type="entry name" value="ABC_transpr_MalK/UgpC-like"/>
</dbReference>
<dbReference type="GO" id="GO:0015794">
    <property type="term" value="P:glycerol-3-phosphate transmembrane transport"/>
    <property type="evidence" value="ECO:0007669"/>
    <property type="project" value="TreeGrafter"/>
</dbReference>
<evidence type="ECO:0000256" key="7">
    <source>
        <dbReference type="ARBA" id="ARBA00022840"/>
    </source>
</evidence>
<evidence type="ECO:0000256" key="3">
    <source>
        <dbReference type="ARBA" id="ARBA00022475"/>
    </source>
</evidence>
<keyword evidence="4" id="KW-0997">Cell inner membrane</keyword>
<keyword evidence="2" id="KW-0813">Transport</keyword>
<dbReference type="InterPro" id="IPR013611">
    <property type="entry name" value="Transp-assoc_OB_typ2"/>
</dbReference>
<dbReference type="RefSeq" id="WP_076959423.1">
    <property type="nucleotide sequence ID" value="NZ_MLCO01000245.1"/>
</dbReference>
<dbReference type="InterPro" id="IPR015855">
    <property type="entry name" value="ABC_transpr_MalK-like"/>
</dbReference>
<dbReference type="InterPro" id="IPR008995">
    <property type="entry name" value="Mo/tungstate-bd_C_term_dom"/>
</dbReference>